<evidence type="ECO:0000256" key="1">
    <source>
        <dbReference type="ARBA" id="ARBA00012344"/>
    </source>
</evidence>
<dbReference type="InterPro" id="IPR006840">
    <property type="entry name" value="ChaC"/>
</dbReference>
<dbReference type="CDD" id="cd06661">
    <property type="entry name" value="GGCT_like"/>
    <property type="match status" value="1"/>
</dbReference>
<sequence>MDARNVTATDDGIGAGDIWVFGYGSLMWRPGFEHVARADALLRGYRRRLCVVSRHHRGTAARPGLVMGLDRGGACRGVAYRVPEAAVPETLAYLDEREIAHYPVYRRSMVTVDLGDGRRQRAVTYTVDRREADYAGALSVDQQAAIVAGAHGLSGPNAEYLRQTVAHVHAMGLRDRALEAVLAALAEPSPATEEIARRTLGF</sequence>
<dbReference type="Gene3D" id="3.10.490.10">
    <property type="entry name" value="Gamma-glutamyl cyclotransferase-like"/>
    <property type="match status" value="1"/>
</dbReference>
<organism evidence="3 4">
    <name type="scientific">Thalassobaculum litoreum DSM 18839</name>
    <dbReference type="NCBI Taxonomy" id="1123362"/>
    <lineage>
        <taxon>Bacteria</taxon>
        <taxon>Pseudomonadati</taxon>
        <taxon>Pseudomonadota</taxon>
        <taxon>Alphaproteobacteria</taxon>
        <taxon>Rhodospirillales</taxon>
        <taxon>Thalassobaculaceae</taxon>
        <taxon>Thalassobaculum</taxon>
    </lineage>
</organism>
<gene>
    <name evidence="3" type="ORF">SAMN05660686_02363</name>
</gene>
<dbReference type="Proteomes" id="UP000198615">
    <property type="component" value="Unassembled WGS sequence"/>
</dbReference>
<evidence type="ECO:0000313" key="3">
    <source>
        <dbReference type="EMBL" id="SDF78424.1"/>
    </source>
</evidence>
<dbReference type="SUPFAM" id="SSF110857">
    <property type="entry name" value="Gamma-glutamyl cyclotransferase-like"/>
    <property type="match status" value="1"/>
</dbReference>
<proteinExistence type="predicted"/>
<dbReference type="GO" id="GO:0061928">
    <property type="term" value="F:glutathione specific gamma-glutamylcyclotransferase activity"/>
    <property type="evidence" value="ECO:0007669"/>
    <property type="project" value="UniProtKB-EC"/>
</dbReference>
<comment type="caution">
    <text evidence="3">The sequence shown here is derived from an EMBL/GenBank/DDBJ whole genome shotgun (WGS) entry which is preliminary data.</text>
</comment>
<evidence type="ECO:0000313" key="4">
    <source>
        <dbReference type="Proteomes" id="UP000198615"/>
    </source>
</evidence>
<dbReference type="GO" id="GO:0005737">
    <property type="term" value="C:cytoplasm"/>
    <property type="evidence" value="ECO:0007669"/>
    <property type="project" value="TreeGrafter"/>
</dbReference>
<keyword evidence="2" id="KW-0456">Lyase</keyword>
<dbReference type="Pfam" id="PF04752">
    <property type="entry name" value="ChaC"/>
    <property type="match status" value="1"/>
</dbReference>
<dbReference type="PANTHER" id="PTHR12192">
    <property type="entry name" value="CATION TRANSPORT PROTEIN CHAC-RELATED"/>
    <property type="match status" value="1"/>
</dbReference>
<keyword evidence="4" id="KW-1185">Reference proteome</keyword>
<dbReference type="EC" id="4.3.2.7" evidence="1"/>
<protein>
    <recommendedName>
        <fullName evidence="1">glutathione-specific gamma-glutamylcyclotransferase</fullName>
        <ecNumber evidence="1">4.3.2.7</ecNumber>
    </recommendedName>
</protein>
<reference evidence="3 4" key="1">
    <citation type="submission" date="2016-10" db="EMBL/GenBank/DDBJ databases">
        <authorList>
            <person name="Varghese N."/>
            <person name="Submissions S."/>
        </authorList>
    </citation>
    <scope>NUCLEOTIDE SEQUENCE [LARGE SCALE GENOMIC DNA]</scope>
    <source>
        <strain evidence="3 4">DSM 18839</strain>
    </source>
</reference>
<evidence type="ECO:0000256" key="2">
    <source>
        <dbReference type="ARBA" id="ARBA00023239"/>
    </source>
</evidence>
<dbReference type="PANTHER" id="PTHR12192:SF2">
    <property type="entry name" value="GLUTATHIONE-SPECIFIC GAMMA-GLUTAMYLCYCLOTRANSFERASE 2"/>
    <property type="match status" value="1"/>
</dbReference>
<dbReference type="AlphaFoldDB" id="A0A8G2EWG3"/>
<dbReference type="EMBL" id="FNBW01000006">
    <property type="protein sequence ID" value="SDF78424.1"/>
    <property type="molecule type" value="Genomic_DNA"/>
</dbReference>
<name>A0A8G2EWG3_9PROT</name>
<dbReference type="InterPro" id="IPR013024">
    <property type="entry name" value="GGCT-like"/>
</dbReference>
<dbReference type="GO" id="GO:0006751">
    <property type="term" value="P:glutathione catabolic process"/>
    <property type="evidence" value="ECO:0007669"/>
    <property type="project" value="InterPro"/>
</dbReference>
<accession>A0A8G2EWG3</accession>
<dbReference type="InterPro" id="IPR036568">
    <property type="entry name" value="GGCT-like_sf"/>
</dbReference>